<dbReference type="Proteomes" id="UP000225972">
    <property type="component" value="Unassembled WGS sequence"/>
</dbReference>
<dbReference type="RefSeq" id="WP_133840686.1">
    <property type="nucleotide sequence ID" value="NZ_FXXP01000001.1"/>
</dbReference>
<protein>
    <submittedName>
        <fullName evidence="1">Uncharacterized protein</fullName>
    </submittedName>
</protein>
<gene>
    <name evidence="1" type="ORF">TRP8649_01168</name>
</gene>
<proteinExistence type="predicted"/>
<sequence length="88" mass="9364">MSMTCNRRDVTLGLVASLTLPGLALGSEVQSGKTGYSIQTAVAAERLRELQTRRGVPGVLAQRVWQGKSGLLIVEEKAAGGAWIKLEI</sequence>
<name>A0A238JB33_9RHOB</name>
<evidence type="ECO:0000313" key="1">
    <source>
        <dbReference type="EMBL" id="SMX27066.1"/>
    </source>
</evidence>
<organism evidence="1 2">
    <name type="scientific">Pelagimonas phthalicica</name>
    <dbReference type="NCBI Taxonomy" id="1037362"/>
    <lineage>
        <taxon>Bacteria</taxon>
        <taxon>Pseudomonadati</taxon>
        <taxon>Pseudomonadota</taxon>
        <taxon>Alphaproteobacteria</taxon>
        <taxon>Rhodobacterales</taxon>
        <taxon>Roseobacteraceae</taxon>
        <taxon>Pelagimonas</taxon>
    </lineage>
</organism>
<dbReference type="EMBL" id="FXXP01000001">
    <property type="protein sequence ID" value="SMX27066.1"/>
    <property type="molecule type" value="Genomic_DNA"/>
</dbReference>
<evidence type="ECO:0000313" key="2">
    <source>
        <dbReference type="Proteomes" id="UP000225972"/>
    </source>
</evidence>
<keyword evidence="2" id="KW-1185">Reference proteome</keyword>
<dbReference type="AlphaFoldDB" id="A0A238JB33"/>
<reference evidence="2" key="1">
    <citation type="submission" date="2017-05" db="EMBL/GenBank/DDBJ databases">
        <authorList>
            <person name="Rodrigo-Torres L."/>
            <person name="Arahal R. D."/>
            <person name="Lucena T."/>
        </authorList>
    </citation>
    <scope>NUCLEOTIDE SEQUENCE [LARGE SCALE GENOMIC DNA]</scope>
    <source>
        <strain evidence="2">CECT 8649</strain>
    </source>
</reference>
<accession>A0A238JB33</accession>